<dbReference type="RefSeq" id="WP_055067314.1">
    <property type="nucleotide sequence ID" value="NZ_CP173697.1"/>
</dbReference>
<organism evidence="1 3">
    <name type="scientific">Roseburia faecis</name>
    <dbReference type="NCBI Taxonomy" id="301302"/>
    <lineage>
        <taxon>Bacteria</taxon>
        <taxon>Bacillati</taxon>
        <taxon>Bacillota</taxon>
        <taxon>Clostridia</taxon>
        <taxon>Lachnospirales</taxon>
        <taxon>Lachnospiraceae</taxon>
        <taxon>Roseburia</taxon>
    </lineage>
</organism>
<dbReference type="Proteomes" id="UP000049979">
    <property type="component" value="Unassembled WGS sequence"/>
</dbReference>
<dbReference type="Proteomes" id="UP000095495">
    <property type="component" value="Unassembled WGS sequence"/>
</dbReference>
<dbReference type="EMBL" id="CVRR01000008">
    <property type="protein sequence ID" value="CRL35192.1"/>
    <property type="molecule type" value="Genomic_DNA"/>
</dbReference>
<evidence type="ECO:0000313" key="2">
    <source>
        <dbReference type="EMBL" id="CUM82438.1"/>
    </source>
</evidence>
<evidence type="ECO:0000313" key="1">
    <source>
        <dbReference type="EMBL" id="CRL35192.1"/>
    </source>
</evidence>
<dbReference type="EMBL" id="CYXV01000003">
    <property type="protein sequence ID" value="CUM82438.1"/>
    <property type="molecule type" value="Genomic_DNA"/>
</dbReference>
<protein>
    <submittedName>
        <fullName evidence="1">Uncharacterized protein</fullName>
    </submittedName>
</protein>
<sequence>MKEVLKRGMLKFENSFFSHVVRCALGMIIPLVLTGGISCAVRDFPVAPYQMFLTQGGWEMVL</sequence>
<dbReference type="STRING" id="301302.ERS852420_00914"/>
<accession>A0A0M6WFL5</accession>
<proteinExistence type="predicted"/>
<evidence type="ECO:0000313" key="4">
    <source>
        <dbReference type="Proteomes" id="UP000095495"/>
    </source>
</evidence>
<reference evidence="1" key="2">
    <citation type="submission" date="2015-05" db="EMBL/GenBank/DDBJ databases">
        <authorList>
            <person name="Wang D.B."/>
            <person name="Wang M."/>
        </authorList>
    </citation>
    <scope>NUCLEOTIDE SEQUENCE [LARGE SCALE GENOMIC DNA]</scope>
    <source>
        <strain evidence="1">M72</strain>
    </source>
</reference>
<name>A0A0M6WFL5_9FIRM</name>
<evidence type="ECO:0000313" key="3">
    <source>
        <dbReference type="Proteomes" id="UP000049979"/>
    </source>
</evidence>
<dbReference type="AlphaFoldDB" id="A0A0M6WFL5"/>
<reference evidence="3" key="1">
    <citation type="submission" date="2015-05" db="EMBL/GenBank/DDBJ databases">
        <authorList>
            <consortium name="Pathogen Informatics"/>
        </authorList>
    </citation>
    <scope>NUCLEOTIDE SEQUENCE [LARGE SCALE GENOMIC DNA]</scope>
    <source>
        <strain evidence="2 4">2789STDY5608863</strain>
        <strain evidence="3">M72</strain>
    </source>
</reference>
<gene>
    <name evidence="2" type="ORF">ERS852420_00914</name>
    <name evidence="1" type="ORF">M72_23211</name>
</gene>
<keyword evidence="3" id="KW-1185">Reference proteome</keyword>